<name>A0A7D9K1I5_PARCT</name>
<dbReference type="Proteomes" id="UP001152795">
    <property type="component" value="Unassembled WGS sequence"/>
</dbReference>
<dbReference type="AlphaFoldDB" id="A0A7D9K1I5"/>
<organism evidence="1 2">
    <name type="scientific">Paramuricea clavata</name>
    <name type="common">Red gorgonian</name>
    <name type="synonym">Violescent sea-whip</name>
    <dbReference type="NCBI Taxonomy" id="317549"/>
    <lineage>
        <taxon>Eukaryota</taxon>
        <taxon>Metazoa</taxon>
        <taxon>Cnidaria</taxon>
        <taxon>Anthozoa</taxon>
        <taxon>Octocorallia</taxon>
        <taxon>Malacalcyonacea</taxon>
        <taxon>Plexauridae</taxon>
        <taxon>Paramuricea</taxon>
    </lineage>
</organism>
<dbReference type="OrthoDB" id="5985994at2759"/>
<accession>A0A7D9K1I5</accession>
<evidence type="ECO:0000313" key="1">
    <source>
        <dbReference type="EMBL" id="CAB4039190.1"/>
    </source>
</evidence>
<keyword evidence="2" id="KW-1185">Reference proteome</keyword>
<evidence type="ECO:0000313" key="2">
    <source>
        <dbReference type="Proteomes" id="UP001152795"/>
    </source>
</evidence>
<gene>
    <name evidence="1" type="ORF">PACLA_8A088524</name>
</gene>
<proteinExistence type="predicted"/>
<reference evidence="1" key="1">
    <citation type="submission" date="2020-04" db="EMBL/GenBank/DDBJ databases">
        <authorList>
            <person name="Alioto T."/>
            <person name="Alioto T."/>
            <person name="Gomez Garrido J."/>
        </authorList>
    </citation>
    <scope>NUCLEOTIDE SEQUENCE</scope>
    <source>
        <strain evidence="1">A484AB</strain>
    </source>
</reference>
<sequence>MSALVEIPPILCNLFIMGKFILVLYKEVKEHGTFKVKFFFHNDEQSEVQVKLVRPWLKDYVEDLVKL</sequence>
<feature type="non-terminal residue" evidence="1">
    <location>
        <position position="1"/>
    </location>
</feature>
<protein>
    <submittedName>
        <fullName evidence="1">Uncharacterized protein</fullName>
    </submittedName>
</protein>
<comment type="caution">
    <text evidence="1">The sequence shown here is derived from an EMBL/GenBank/DDBJ whole genome shotgun (WGS) entry which is preliminary data.</text>
</comment>
<dbReference type="EMBL" id="CACRXK020025049">
    <property type="protein sequence ID" value="CAB4039190.1"/>
    <property type="molecule type" value="Genomic_DNA"/>
</dbReference>